<sequence>MEFPKENLDLESNAQFEYDPWLLDDHPLRSHPTECIPGLSLYLDEYYKSIGTRRAMLFRVGCLVFGCLAAFQCLRLLSINMKQTPPPHETIPDVNT</sequence>
<dbReference type="Proteomes" id="UP001150879">
    <property type="component" value="Unassembled WGS sequence"/>
</dbReference>
<name>A0A9W9MPU0_9EURO</name>
<dbReference type="EMBL" id="JAPQKP010000002">
    <property type="protein sequence ID" value="KAJ5205195.1"/>
    <property type="molecule type" value="Genomic_DNA"/>
</dbReference>
<dbReference type="OrthoDB" id="4499526at2759"/>
<gene>
    <name evidence="2" type="ORF">N7472_001643</name>
</gene>
<accession>A0A9W9MPU0</accession>
<comment type="caution">
    <text evidence="2">The sequence shown here is derived from an EMBL/GenBank/DDBJ whole genome shotgun (WGS) entry which is preliminary data.</text>
</comment>
<proteinExistence type="predicted"/>
<evidence type="ECO:0000313" key="3">
    <source>
        <dbReference type="Proteomes" id="UP001150879"/>
    </source>
</evidence>
<evidence type="ECO:0000256" key="1">
    <source>
        <dbReference type="SAM" id="Phobius"/>
    </source>
</evidence>
<keyword evidence="1" id="KW-1133">Transmembrane helix</keyword>
<dbReference type="AlphaFoldDB" id="A0A9W9MPU0"/>
<reference evidence="2" key="2">
    <citation type="journal article" date="2023" name="IMA Fungus">
        <title>Comparative genomic study of the Penicillium genus elucidates a diverse pangenome and 15 lateral gene transfer events.</title>
        <authorList>
            <person name="Petersen C."/>
            <person name="Sorensen T."/>
            <person name="Nielsen M.R."/>
            <person name="Sondergaard T.E."/>
            <person name="Sorensen J.L."/>
            <person name="Fitzpatrick D.A."/>
            <person name="Frisvad J.C."/>
            <person name="Nielsen K.L."/>
        </authorList>
    </citation>
    <scope>NUCLEOTIDE SEQUENCE</scope>
    <source>
        <strain evidence="2">IBT 16849</strain>
    </source>
</reference>
<protein>
    <submittedName>
        <fullName evidence="2">Uncharacterized protein</fullName>
    </submittedName>
</protein>
<keyword evidence="1" id="KW-0812">Transmembrane</keyword>
<organism evidence="2 3">
    <name type="scientific">Penicillium cf. griseofulvum</name>
    <dbReference type="NCBI Taxonomy" id="2972120"/>
    <lineage>
        <taxon>Eukaryota</taxon>
        <taxon>Fungi</taxon>
        <taxon>Dikarya</taxon>
        <taxon>Ascomycota</taxon>
        <taxon>Pezizomycotina</taxon>
        <taxon>Eurotiomycetes</taxon>
        <taxon>Eurotiomycetidae</taxon>
        <taxon>Eurotiales</taxon>
        <taxon>Aspergillaceae</taxon>
        <taxon>Penicillium</taxon>
    </lineage>
</organism>
<feature type="transmembrane region" description="Helical" evidence="1">
    <location>
        <begin position="56"/>
        <end position="77"/>
    </location>
</feature>
<keyword evidence="3" id="KW-1185">Reference proteome</keyword>
<keyword evidence="1" id="KW-0472">Membrane</keyword>
<evidence type="ECO:0000313" key="2">
    <source>
        <dbReference type="EMBL" id="KAJ5205195.1"/>
    </source>
</evidence>
<reference evidence="2" key="1">
    <citation type="submission" date="2022-11" db="EMBL/GenBank/DDBJ databases">
        <authorList>
            <person name="Petersen C."/>
        </authorList>
    </citation>
    <scope>NUCLEOTIDE SEQUENCE</scope>
    <source>
        <strain evidence="2">IBT 16849</strain>
    </source>
</reference>